<organism evidence="1">
    <name type="scientific">Pseudomonas putida</name>
    <name type="common">Arthrobacter siderocapsulatus</name>
    <dbReference type="NCBI Taxonomy" id="303"/>
    <lineage>
        <taxon>Bacteria</taxon>
        <taxon>Pseudomonadati</taxon>
        <taxon>Pseudomonadota</taxon>
        <taxon>Gammaproteobacteria</taxon>
        <taxon>Pseudomonadales</taxon>
        <taxon>Pseudomonadaceae</taxon>
        <taxon>Pseudomonas</taxon>
    </lineage>
</organism>
<dbReference type="RefSeq" id="WP_070094545.1">
    <property type="nucleotide sequence ID" value="NZ_CP016634.1"/>
</dbReference>
<gene>
    <name evidence="1" type="ORF">IEC33019_1512</name>
</gene>
<protein>
    <recommendedName>
        <fullName evidence="2">HNH endonuclease</fullName>
    </recommendedName>
</protein>
<name>A0A1B2F490_PSEPU</name>
<accession>A0A1B2F490</accession>
<proteinExistence type="predicted"/>
<evidence type="ECO:0000313" key="1">
    <source>
        <dbReference type="EMBL" id="ANY87078.1"/>
    </source>
</evidence>
<reference evidence="1" key="1">
    <citation type="submission" date="2016-07" db="EMBL/GenBank/DDBJ databases">
        <title>New class B carbapenemase carried by novel plasmid in Pseudomonas putida enviromental strain in eastern Amazonia.</title>
        <authorList>
            <person name="Souza C.O."/>
            <person name="Lima K.V."/>
            <person name="Brasiliense D.M."/>
            <person name="Perez-Chaparro P.J."/>
            <person name="Mamizuka E.M."/>
            <person name="Lima M.O."/>
            <person name="Lima L.N."/>
            <person name="McCulloch J.A."/>
        </authorList>
    </citation>
    <scope>NUCLEOTIDE SEQUENCE [LARGE SCALE GENOMIC DNA]</scope>
    <source>
        <strain evidence="1">IEC33019</strain>
    </source>
</reference>
<dbReference type="EMBL" id="CP016634">
    <property type="protein sequence ID" value="ANY87078.1"/>
    <property type="molecule type" value="Genomic_DNA"/>
</dbReference>
<evidence type="ECO:0008006" key="2">
    <source>
        <dbReference type="Google" id="ProtNLM"/>
    </source>
</evidence>
<dbReference type="AlphaFoldDB" id="A0A1B2F490"/>
<sequence length="280" mass="32081">MVMRLPTPQHCSVTLVDDVVRERQGGSNALYFTGIKAEWKARTQVYLDNNGSPAHVPTWAAIPVAKKKSFKNLYTHPAPGSAQGIVLDDLNDHELNLCPACGEFGKPNTLDHYLPKGKYPHFSITPVNLFPMCDSCQKEKLEKTHTARESRLFLHPYFDDFVERQILRIVIHPPYDTPTFSIELMDWLSDEQRAVVRAHIRELAIERRFAGFFKGESMRILKHAAKIRKGNQTIEESVELFRSLHEDPTLNSWQHLYYRAVLDNPDMLEYLATGVLPAKI</sequence>